<evidence type="ECO:0000313" key="2">
    <source>
        <dbReference type="Proteomes" id="UP001163624"/>
    </source>
</evidence>
<sequence>MSKNANTLLLFFHEQRPHELRVLALVKQMREDMEMPAVTRRT</sequence>
<keyword evidence="2" id="KW-1185">Reference proteome</keyword>
<gene>
    <name evidence="1" type="ORF">OU419_12250</name>
</gene>
<evidence type="ECO:0000313" key="1">
    <source>
        <dbReference type="EMBL" id="WAI51981.1"/>
    </source>
</evidence>
<organism evidence="1 2">
    <name type="scientific">Pseudomonas triclosanedens</name>
    <dbReference type="NCBI Taxonomy" id="2961893"/>
    <lineage>
        <taxon>Bacteria</taxon>
        <taxon>Pseudomonadati</taxon>
        <taxon>Pseudomonadota</taxon>
        <taxon>Gammaproteobacteria</taxon>
        <taxon>Pseudomonadales</taxon>
        <taxon>Pseudomonadaceae</taxon>
        <taxon>Pseudomonas</taxon>
    </lineage>
</organism>
<dbReference type="Proteomes" id="UP001163624">
    <property type="component" value="Chromosome"/>
</dbReference>
<accession>A0ABY7A450</accession>
<dbReference type="RefSeq" id="WP_268173357.1">
    <property type="nucleotide sequence ID" value="NZ_CP113432.1"/>
</dbReference>
<reference evidence="1" key="1">
    <citation type="submission" date="2022-11" db="EMBL/GenBank/DDBJ databases">
        <title>Pseudomonas triclosanedens sp. nov., a triclosan degrader isolated from activated sludge.</title>
        <authorList>
            <person name="Yin Y."/>
            <person name="Lu Z."/>
        </authorList>
    </citation>
    <scope>NUCLEOTIDE SEQUENCE</scope>
    <source>
        <strain evidence="1">ZM23</strain>
    </source>
</reference>
<proteinExistence type="predicted"/>
<protein>
    <submittedName>
        <fullName evidence="1">Uncharacterized protein</fullName>
    </submittedName>
</protein>
<dbReference type="EMBL" id="CP113432">
    <property type="protein sequence ID" value="WAI51981.1"/>
    <property type="molecule type" value="Genomic_DNA"/>
</dbReference>
<name>A0ABY7A450_9PSED</name>